<evidence type="ECO:0000313" key="2">
    <source>
        <dbReference type="EMBL" id="RVX67112.1"/>
    </source>
</evidence>
<comment type="caution">
    <text evidence="2">The sequence shown here is derived from an EMBL/GenBank/DDBJ whole genome shotgun (WGS) entry which is preliminary data.</text>
</comment>
<organism evidence="2 3">
    <name type="scientific">Exophiala mesophila</name>
    <name type="common">Black yeast-like fungus</name>
    <dbReference type="NCBI Taxonomy" id="212818"/>
    <lineage>
        <taxon>Eukaryota</taxon>
        <taxon>Fungi</taxon>
        <taxon>Dikarya</taxon>
        <taxon>Ascomycota</taxon>
        <taxon>Pezizomycotina</taxon>
        <taxon>Eurotiomycetes</taxon>
        <taxon>Chaetothyriomycetidae</taxon>
        <taxon>Chaetothyriales</taxon>
        <taxon>Herpotrichiellaceae</taxon>
        <taxon>Exophiala</taxon>
    </lineage>
</organism>
<accession>A0A438MW36</accession>
<reference evidence="2 3" key="1">
    <citation type="submission" date="2017-03" db="EMBL/GenBank/DDBJ databases">
        <title>Genomes of endolithic fungi from Antarctica.</title>
        <authorList>
            <person name="Coleine C."/>
            <person name="Masonjones S."/>
            <person name="Stajich J.E."/>
        </authorList>
    </citation>
    <scope>NUCLEOTIDE SEQUENCE [LARGE SCALE GENOMIC DNA]</scope>
    <source>
        <strain evidence="2 3">CCFEE 6314</strain>
    </source>
</reference>
<dbReference type="OrthoDB" id="4897532at2759"/>
<evidence type="ECO:0000313" key="3">
    <source>
        <dbReference type="Proteomes" id="UP000288859"/>
    </source>
</evidence>
<feature type="region of interest" description="Disordered" evidence="1">
    <location>
        <begin position="231"/>
        <end position="259"/>
    </location>
</feature>
<gene>
    <name evidence="2" type="ORF">B0A52_08355</name>
</gene>
<dbReference type="Proteomes" id="UP000288859">
    <property type="component" value="Unassembled WGS sequence"/>
</dbReference>
<feature type="compositionally biased region" description="Low complexity" evidence="1">
    <location>
        <begin position="48"/>
        <end position="69"/>
    </location>
</feature>
<evidence type="ECO:0000256" key="1">
    <source>
        <dbReference type="SAM" id="MobiDB-lite"/>
    </source>
</evidence>
<dbReference type="VEuPathDB" id="FungiDB:PV10_00720"/>
<feature type="region of interest" description="Disordered" evidence="1">
    <location>
        <begin position="34"/>
        <end position="83"/>
    </location>
</feature>
<dbReference type="EMBL" id="NAJM01000052">
    <property type="protein sequence ID" value="RVX67112.1"/>
    <property type="molecule type" value="Genomic_DNA"/>
</dbReference>
<sequence length="539" mass="59646">MRRKSPEGKRSDIIFINSHSELLDAHAKRVARRHASYWGHKQSRRKQSPTVQSSSISPSALSPSSPVLSKTTPSEHHDFTTKPLPLSKSNVIMNSAQYLPSPASTVNLHFGAAFDVFQSLPRLRNKRDESPDLQTVKSLMPAFLGDAFIRNTLLRDGESCHLRYAACLLLCHAYYLVISGRGASTALMSLKGQVMKRVNRAMDDPDQAANLDTMIAVMALGTPIVCEVTNSSTDGSQASDSRSSDSRSTASFNSPESTSSLAESTAIEYHLHYQAVTRLLRMQPDPAYLLTADGRFVFLVKVISSAHRMLTTPGHNAEGWTKLFEKFELYSSDTTPDSCWNSPLFGPSHAFSRPTMSPAAHKLKRCLDLSQAARTWVVHHKRRRRGMSHNLESTRLTLENVLATKEPRHTTFDWDGGSLAMYESCVIAVRLMTESADRDCSLSDAVPFVAGAAQLPHLLRRTDLLQLWGDSLRGLLYWVTLICHVISVNSGQERLVSTLILAHFTQLFSASQIPLKAALDPINELVHWPMYSAGCIGAC</sequence>
<proteinExistence type="predicted"/>
<dbReference type="AlphaFoldDB" id="A0A438MW36"/>
<name>A0A438MW36_EXOME</name>
<feature type="compositionally biased region" description="Basic residues" evidence="1">
    <location>
        <begin position="34"/>
        <end position="47"/>
    </location>
</feature>
<protein>
    <recommendedName>
        <fullName evidence="4">Transcription factor domain-containing protein</fullName>
    </recommendedName>
</protein>
<feature type="compositionally biased region" description="Low complexity" evidence="1">
    <location>
        <begin position="231"/>
        <end position="251"/>
    </location>
</feature>
<evidence type="ECO:0008006" key="4">
    <source>
        <dbReference type="Google" id="ProtNLM"/>
    </source>
</evidence>